<accession>A0ABN1BCJ9</accession>
<dbReference type="RefSeq" id="WP_346099471.1">
    <property type="nucleotide sequence ID" value="NZ_BAAABY010000054.1"/>
</dbReference>
<gene>
    <name evidence="2" type="ORF">GCM10010361_69600</name>
</gene>
<evidence type="ECO:0000256" key="1">
    <source>
        <dbReference type="SAM" id="MobiDB-lite"/>
    </source>
</evidence>
<protein>
    <submittedName>
        <fullName evidence="2">Uncharacterized protein</fullName>
    </submittedName>
</protein>
<name>A0ABN1BCJ9_9ACTN</name>
<evidence type="ECO:0000313" key="2">
    <source>
        <dbReference type="EMBL" id="GAA0494397.1"/>
    </source>
</evidence>
<evidence type="ECO:0000313" key="3">
    <source>
        <dbReference type="Proteomes" id="UP001500909"/>
    </source>
</evidence>
<feature type="region of interest" description="Disordered" evidence="1">
    <location>
        <begin position="80"/>
        <end position="104"/>
    </location>
</feature>
<comment type="caution">
    <text evidence="2">The sequence shown here is derived from an EMBL/GenBank/DDBJ whole genome shotgun (WGS) entry which is preliminary data.</text>
</comment>
<proteinExistence type="predicted"/>
<dbReference type="Proteomes" id="UP001500909">
    <property type="component" value="Unassembled WGS sequence"/>
</dbReference>
<keyword evidence="3" id="KW-1185">Reference proteome</keyword>
<organism evidence="2 3">
    <name type="scientific">Streptomyces olivaceiscleroticus</name>
    <dbReference type="NCBI Taxonomy" id="68245"/>
    <lineage>
        <taxon>Bacteria</taxon>
        <taxon>Bacillati</taxon>
        <taxon>Actinomycetota</taxon>
        <taxon>Actinomycetes</taxon>
        <taxon>Kitasatosporales</taxon>
        <taxon>Streptomycetaceae</taxon>
        <taxon>Streptomyces</taxon>
    </lineage>
</organism>
<reference evidence="2 3" key="1">
    <citation type="journal article" date="2019" name="Int. J. Syst. Evol. Microbiol.">
        <title>The Global Catalogue of Microorganisms (GCM) 10K type strain sequencing project: providing services to taxonomists for standard genome sequencing and annotation.</title>
        <authorList>
            <consortium name="The Broad Institute Genomics Platform"/>
            <consortium name="The Broad Institute Genome Sequencing Center for Infectious Disease"/>
            <person name="Wu L."/>
            <person name="Ma J."/>
        </authorList>
    </citation>
    <scope>NUCLEOTIDE SEQUENCE [LARGE SCALE GENOMIC DNA]</scope>
    <source>
        <strain evidence="2 3">JCM 4805</strain>
    </source>
</reference>
<dbReference type="EMBL" id="BAAABY010000054">
    <property type="protein sequence ID" value="GAA0494397.1"/>
    <property type="molecule type" value="Genomic_DNA"/>
</dbReference>
<sequence>MKTVSYVVYDGDTGTVLHIHAEPVELASTPEEILRHADPRRQRQNLKVLKVPADAPAAAPMRVVDDRIVYGTDGREAEAEAAVGGAGVTDGATEETVERTYETR</sequence>